<dbReference type="EMBL" id="BTFW01000001">
    <property type="protein sequence ID" value="GMM59235.1"/>
    <property type="molecule type" value="Genomic_DNA"/>
</dbReference>
<evidence type="ECO:0000313" key="3">
    <source>
        <dbReference type="EMBL" id="GMM59235.1"/>
    </source>
</evidence>
<name>A0ABQ6P2E5_9SPHN</name>
<dbReference type="Pfam" id="PF13692">
    <property type="entry name" value="Glyco_trans_1_4"/>
    <property type="match status" value="1"/>
</dbReference>
<evidence type="ECO:0000256" key="1">
    <source>
        <dbReference type="SAM" id="MobiDB-lite"/>
    </source>
</evidence>
<reference evidence="3 4" key="1">
    <citation type="submission" date="2023-06" db="EMBL/GenBank/DDBJ databases">
        <title>Draft genome sequence of Novosphingobium sp. strain IK01.</title>
        <authorList>
            <person name="Hatamoto M."/>
            <person name="Ikarashi T."/>
            <person name="Yamaguchi T."/>
        </authorList>
    </citation>
    <scope>NUCLEOTIDE SEQUENCE [LARGE SCALE GENOMIC DNA]</scope>
    <source>
        <strain evidence="3 4">IK01</strain>
    </source>
</reference>
<organism evidence="3 4">
    <name type="scientific">Novosphingobium pituita</name>
    <dbReference type="NCBI Taxonomy" id="3056842"/>
    <lineage>
        <taxon>Bacteria</taxon>
        <taxon>Pseudomonadati</taxon>
        <taxon>Pseudomonadota</taxon>
        <taxon>Alphaproteobacteria</taxon>
        <taxon>Sphingomonadales</taxon>
        <taxon>Sphingomonadaceae</taxon>
        <taxon>Novosphingobium</taxon>
    </lineage>
</organism>
<feature type="domain" description="Glycosyltransferase subfamily 4-like N-terminal" evidence="2">
    <location>
        <begin position="74"/>
        <end position="237"/>
    </location>
</feature>
<keyword evidence="4" id="KW-1185">Reference proteome</keyword>
<dbReference type="Proteomes" id="UP001187221">
    <property type="component" value="Unassembled WGS sequence"/>
</dbReference>
<feature type="region of interest" description="Disordered" evidence="1">
    <location>
        <begin position="1"/>
        <end position="52"/>
    </location>
</feature>
<dbReference type="Pfam" id="PF13439">
    <property type="entry name" value="Glyco_transf_4"/>
    <property type="match status" value="1"/>
</dbReference>
<sequence>MRHPDTDFPRSLSPSGDPLAMGRQMITSPPVTHPRHENAPAGDMPALSGHPADNTRLDGLRIALFSGNYNYVRDGANQALNRLVDYLLRQGAQVRVYSPKVDKPAFPATGTLIGIPAIPVPGRAEYRVPVALSPRVRRDLARFAPHVVHVSSPDLAAHRAVSWARARKLPVLASVHTRFETYLRYYNMAWLEPAMVAVLRRFYRRCDALVAPSESMAQVLRQQRMNYDIGIWSRGVDRTIFNPELRSLEWRRSLGIADDEVVVGIFSRLVMEKGLDVFSDAIDELKAKLKDGGTKFRILVIGEGPAREWLENRLPDAVFAGFLAGQELGRGVASMDVLFFPSVTETFGNVTLEAMACGLPVVASAATGSQSLVDDHVSGRLIAPGAVHQFAEALRAYVENPALRAAHGAAGEARAREFSWDKINQAVAATYVRLVRQRQANTPA</sequence>
<dbReference type="PANTHER" id="PTHR45947">
    <property type="entry name" value="SULFOQUINOVOSYL TRANSFERASE SQD2"/>
    <property type="match status" value="1"/>
</dbReference>
<dbReference type="InterPro" id="IPR028098">
    <property type="entry name" value="Glyco_trans_4-like_N"/>
</dbReference>
<evidence type="ECO:0000259" key="2">
    <source>
        <dbReference type="Pfam" id="PF13439"/>
    </source>
</evidence>
<dbReference type="InterPro" id="IPR050194">
    <property type="entry name" value="Glycosyltransferase_grp1"/>
</dbReference>
<accession>A0ABQ6P2E5</accession>
<proteinExistence type="predicted"/>
<gene>
    <name evidence="3" type="ORF">NUTIK01_00120</name>
</gene>
<evidence type="ECO:0000313" key="4">
    <source>
        <dbReference type="Proteomes" id="UP001187221"/>
    </source>
</evidence>
<protein>
    <submittedName>
        <fullName evidence="3">Glycosyltransferase family 1 protein</fullName>
    </submittedName>
</protein>
<dbReference type="Gene3D" id="3.40.50.2000">
    <property type="entry name" value="Glycogen Phosphorylase B"/>
    <property type="match status" value="2"/>
</dbReference>
<comment type="caution">
    <text evidence="3">The sequence shown here is derived from an EMBL/GenBank/DDBJ whole genome shotgun (WGS) entry which is preliminary data.</text>
</comment>
<dbReference type="SUPFAM" id="SSF53756">
    <property type="entry name" value="UDP-Glycosyltransferase/glycogen phosphorylase"/>
    <property type="match status" value="1"/>
</dbReference>
<dbReference type="CDD" id="cd03814">
    <property type="entry name" value="GT4-like"/>
    <property type="match status" value="1"/>
</dbReference>
<dbReference type="PANTHER" id="PTHR45947:SF3">
    <property type="entry name" value="SULFOQUINOVOSYL TRANSFERASE SQD2"/>
    <property type="match status" value="1"/>
</dbReference>